<protein>
    <recommendedName>
        <fullName evidence="2">C2H2-type domain-containing protein</fullName>
    </recommendedName>
</protein>
<dbReference type="GO" id="GO:0008270">
    <property type="term" value="F:zinc ion binding"/>
    <property type="evidence" value="ECO:0007669"/>
    <property type="project" value="UniProtKB-KW"/>
</dbReference>
<keyword evidence="1" id="KW-0479">Metal-binding</keyword>
<dbReference type="PROSITE" id="PS00028">
    <property type="entry name" value="ZINC_FINGER_C2H2_1"/>
    <property type="match status" value="1"/>
</dbReference>
<evidence type="ECO:0000313" key="3">
    <source>
        <dbReference type="EMBL" id="KAF7272324.1"/>
    </source>
</evidence>
<sequence length="100" mass="12348">MCYMLPNRRYACERCENSYTTINNLKRHLRYECGVLPQFKCPLCYKRFVYKFRMTQHIQHDHNKRRNRGQLYPDAQRPFRLHEMQQFLHEAHEPETASEV</sequence>
<dbReference type="Pfam" id="PF00096">
    <property type="entry name" value="zf-C2H2"/>
    <property type="match status" value="1"/>
</dbReference>
<organism evidence="3 4">
    <name type="scientific">Rhynchophorus ferrugineus</name>
    <name type="common">Red palm weevil</name>
    <name type="synonym">Curculio ferrugineus</name>
    <dbReference type="NCBI Taxonomy" id="354439"/>
    <lineage>
        <taxon>Eukaryota</taxon>
        <taxon>Metazoa</taxon>
        <taxon>Ecdysozoa</taxon>
        <taxon>Arthropoda</taxon>
        <taxon>Hexapoda</taxon>
        <taxon>Insecta</taxon>
        <taxon>Pterygota</taxon>
        <taxon>Neoptera</taxon>
        <taxon>Endopterygota</taxon>
        <taxon>Coleoptera</taxon>
        <taxon>Polyphaga</taxon>
        <taxon>Cucujiformia</taxon>
        <taxon>Curculionidae</taxon>
        <taxon>Dryophthorinae</taxon>
        <taxon>Rhynchophorus</taxon>
    </lineage>
</organism>
<evidence type="ECO:0000256" key="1">
    <source>
        <dbReference type="PROSITE-ProRule" id="PRU00042"/>
    </source>
</evidence>
<dbReference type="OrthoDB" id="3437960at2759"/>
<gene>
    <name evidence="3" type="ORF">GWI33_014873</name>
</gene>
<dbReference type="InterPro" id="IPR013087">
    <property type="entry name" value="Znf_C2H2_type"/>
</dbReference>
<evidence type="ECO:0000313" key="4">
    <source>
        <dbReference type="Proteomes" id="UP000625711"/>
    </source>
</evidence>
<keyword evidence="1" id="KW-0863">Zinc-finger</keyword>
<comment type="caution">
    <text evidence="3">The sequence shown here is derived from an EMBL/GenBank/DDBJ whole genome shotgun (WGS) entry which is preliminary data.</text>
</comment>
<keyword evidence="4" id="KW-1185">Reference proteome</keyword>
<keyword evidence="1" id="KW-0862">Zinc</keyword>
<dbReference type="EMBL" id="JAACXV010013785">
    <property type="protein sequence ID" value="KAF7272324.1"/>
    <property type="molecule type" value="Genomic_DNA"/>
</dbReference>
<dbReference type="PROSITE" id="PS50157">
    <property type="entry name" value="ZINC_FINGER_C2H2_2"/>
    <property type="match status" value="2"/>
</dbReference>
<evidence type="ECO:0000259" key="2">
    <source>
        <dbReference type="PROSITE" id="PS50157"/>
    </source>
</evidence>
<proteinExistence type="predicted"/>
<dbReference type="SUPFAM" id="SSF57667">
    <property type="entry name" value="beta-beta-alpha zinc fingers"/>
    <property type="match status" value="1"/>
</dbReference>
<feature type="domain" description="C2H2-type" evidence="2">
    <location>
        <begin position="39"/>
        <end position="67"/>
    </location>
</feature>
<accession>A0A834MBY1</accession>
<dbReference type="InterPro" id="IPR036236">
    <property type="entry name" value="Znf_C2H2_sf"/>
</dbReference>
<dbReference type="AlphaFoldDB" id="A0A834MBY1"/>
<reference evidence="3" key="1">
    <citation type="submission" date="2020-08" db="EMBL/GenBank/DDBJ databases">
        <title>Genome sequencing and assembly of the red palm weevil Rhynchophorus ferrugineus.</title>
        <authorList>
            <person name="Dias G.B."/>
            <person name="Bergman C.M."/>
            <person name="Manee M."/>
        </authorList>
    </citation>
    <scope>NUCLEOTIDE SEQUENCE</scope>
    <source>
        <strain evidence="3">AA-2017</strain>
        <tissue evidence="3">Whole larva</tissue>
    </source>
</reference>
<name>A0A834MBY1_RHYFE</name>
<feature type="domain" description="C2H2-type" evidence="2">
    <location>
        <begin position="10"/>
        <end position="37"/>
    </location>
</feature>
<dbReference type="Gene3D" id="3.30.160.60">
    <property type="entry name" value="Classic Zinc Finger"/>
    <property type="match status" value="1"/>
</dbReference>
<dbReference type="SMART" id="SM00355">
    <property type="entry name" value="ZnF_C2H2"/>
    <property type="match status" value="2"/>
</dbReference>
<dbReference type="Proteomes" id="UP000625711">
    <property type="component" value="Unassembled WGS sequence"/>
</dbReference>